<evidence type="ECO:0000313" key="3">
    <source>
        <dbReference type="EMBL" id="KAK1325059.1"/>
    </source>
</evidence>
<feature type="region of interest" description="Disordered" evidence="1">
    <location>
        <begin position="45"/>
        <end position="80"/>
    </location>
</feature>
<dbReference type="InterPro" id="IPR001878">
    <property type="entry name" value="Znf_CCHC"/>
</dbReference>
<dbReference type="Proteomes" id="UP001180020">
    <property type="component" value="Unassembled WGS sequence"/>
</dbReference>
<dbReference type="GO" id="GO:0008270">
    <property type="term" value="F:zinc ion binding"/>
    <property type="evidence" value="ECO:0007669"/>
    <property type="project" value="InterPro"/>
</dbReference>
<evidence type="ECO:0000256" key="1">
    <source>
        <dbReference type="SAM" id="MobiDB-lite"/>
    </source>
</evidence>
<gene>
    <name evidence="4" type="ORF">QJS10_CPA01g01740</name>
    <name evidence="3" type="ORF">QJS10_CPA01g01756</name>
</gene>
<accession>A0AAV9FJ36</accession>
<sequence length="250" mass="26970">MTVGDLVAADLDSDGSIRCMVSGFVLGVSTNIKISPESRMASGSGWCSSSSGSGGGNGWTTVRGKRERKRLRTEGRSRGSGRIDESGVRCFRCLRLGHRSIACRDPLLCWHCKCSGHRGASCPKWIGARDGRKLPEAIGSSKTVKLPVKFCAAREMEYLKGCLLATTATGSPSLCDLREALTKWGGAGAVDRVRRVGAGFFLIRMRSLKLRYAALNMGRLEWQGGGGPVFNLESSLRDHGRLSRDLDDDA</sequence>
<dbReference type="SMART" id="SM00343">
    <property type="entry name" value="ZnF_C2HC"/>
    <property type="match status" value="2"/>
</dbReference>
<keyword evidence="5" id="KW-1185">Reference proteome</keyword>
<evidence type="ECO:0000259" key="2">
    <source>
        <dbReference type="SMART" id="SM00343"/>
    </source>
</evidence>
<dbReference type="GO" id="GO:0003676">
    <property type="term" value="F:nucleic acid binding"/>
    <property type="evidence" value="ECO:0007669"/>
    <property type="project" value="InterPro"/>
</dbReference>
<dbReference type="EMBL" id="JAUJYO010000001">
    <property type="protein sequence ID" value="KAK1326189.1"/>
    <property type="molecule type" value="Genomic_DNA"/>
</dbReference>
<proteinExistence type="predicted"/>
<dbReference type="InterPro" id="IPR036875">
    <property type="entry name" value="Znf_CCHC_sf"/>
</dbReference>
<feature type="domain" description="CCHC-type" evidence="2">
    <location>
        <begin position="108"/>
        <end position="124"/>
    </location>
</feature>
<feature type="domain" description="CCHC-type" evidence="2">
    <location>
        <begin position="89"/>
        <end position="105"/>
    </location>
</feature>
<evidence type="ECO:0000313" key="4">
    <source>
        <dbReference type="EMBL" id="KAK1326189.1"/>
    </source>
</evidence>
<dbReference type="EMBL" id="JAUJYO010000001">
    <property type="protein sequence ID" value="KAK1325059.1"/>
    <property type="molecule type" value="Genomic_DNA"/>
</dbReference>
<reference evidence="3" key="2">
    <citation type="submission" date="2023-06" db="EMBL/GenBank/DDBJ databases">
        <authorList>
            <person name="Ma L."/>
            <person name="Liu K.-W."/>
            <person name="Li Z."/>
            <person name="Hsiao Y.-Y."/>
            <person name="Qi Y."/>
            <person name="Fu T."/>
            <person name="Tang G."/>
            <person name="Zhang D."/>
            <person name="Sun W.-H."/>
            <person name="Liu D.-K."/>
            <person name="Li Y."/>
            <person name="Chen G.-Z."/>
            <person name="Liu X.-D."/>
            <person name="Liao X.-Y."/>
            <person name="Jiang Y.-T."/>
            <person name="Yu X."/>
            <person name="Hao Y."/>
            <person name="Huang J."/>
            <person name="Zhao X.-W."/>
            <person name="Ke S."/>
            <person name="Chen Y.-Y."/>
            <person name="Wu W.-L."/>
            <person name="Hsu J.-L."/>
            <person name="Lin Y.-F."/>
            <person name="Huang M.-D."/>
            <person name="Li C.-Y."/>
            <person name="Huang L."/>
            <person name="Wang Z.-W."/>
            <person name="Zhao X."/>
            <person name="Zhong W.-Y."/>
            <person name="Peng D.-H."/>
            <person name="Ahmad S."/>
            <person name="Lan S."/>
            <person name="Zhang J.-S."/>
            <person name="Tsai W.-C."/>
            <person name="Van De Peer Y."/>
            <person name="Liu Z.-J."/>
        </authorList>
    </citation>
    <scope>NUCLEOTIDE SEQUENCE</scope>
    <source>
        <strain evidence="3">CP</strain>
        <tissue evidence="3">Leaves</tissue>
    </source>
</reference>
<organism evidence="3 5">
    <name type="scientific">Acorus calamus</name>
    <name type="common">Sweet flag</name>
    <dbReference type="NCBI Taxonomy" id="4465"/>
    <lineage>
        <taxon>Eukaryota</taxon>
        <taxon>Viridiplantae</taxon>
        <taxon>Streptophyta</taxon>
        <taxon>Embryophyta</taxon>
        <taxon>Tracheophyta</taxon>
        <taxon>Spermatophyta</taxon>
        <taxon>Magnoliopsida</taxon>
        <taxon>Liliopsida</taxon>
        <taxon>Acoraceae</taxon>
        <taxon>Acorus</taxon>
    </lineage>
</organism>
<protein>
    <recommendedName>
        <fullName evidence="2">CCHC-type domain-containing protein</fullName>
    </recommendedName>
</protein>
<dbReference type="AlphaFoldDB" id="A0AAV9FJ36"/>
<dbReference type="Gene3D" id="4.10.60.10">
    <property type="entry name" value="Zinc finger, CCHC-type"/>
    <property type="match status" value="1"/>
</dbReference>
<name>A0AAV9FJ36_ACOCL</name>
<dbReference type="SUPFAM" id="SSF57756">
    <property type="entry name" value="Retrovirus zinc finger-like domains"/>
    <property type="match status" value="1"/>
</dbReference>
<evidence type="ECO:0000313" key="5">
    <source>
        <dbReference type="Proteomes" id="UP001180020"/>
    </source>
</evidence>
<comment type="caution">
    <text evidence="3">The sequence shown here is derived from an EMBL/GenBank/DDBJ whole genome shotgun (WGS) entry which is preliminary data.</text>
</comment>
<reference evidence="3" key="1">
    <citation type="journal article" date="2023" name="Nat. Commun.">
        <title>Diploid and tetraploid genomes of Acorus and the evolution of monocots.</title>
        <authorList>
            <person name="Ma L."/>
            <person name="Liu K.W."/>
            <person name="Li Z."/>
            <person name="Hsiao Y.Y."/>
            <person name="Qi Y."/>
            <person name="Fu T."/>
            <person name="Tang G.D."/>
            <person name="Zhang D."/>
            <person name="Sun W.H."/>
            <person name="Liu D.K."/>
            <person name="Li Y."/>
            <person name="Chen G.Z."/>
            <person name="Liu X.D."/>
            <person name="Liao X.Y."/>
            <person name="Jiang Y.T."/>
            <person name="Yu X."/>
            <person name="Hao Y."/>
            <person name="Huang J."/>
            <person name="Zhao X.W."/>
            <person name="Ke S."/>
            <person name="Chen Y.Y."/>
            <person name="Wu W.L."/>
            <person name="Hsu J.L."/>
            <person name="Lin Y.F."/>
            <person name="Huang M.D."/>
            <person name="Li C.Y."/>
            <person name="Huang L."/>
            <person name="Wang Z.W."/>
            <person name="Zhao X."/>
            <person name="Zhong W.Y."/>
            <person name="Peng D.H."/>
            <person name="Ahmad S."/>
            <person name="Lan S."/>
            <person name="Zhang J.S."/>
            <person name="Tsai W.C."/>
            <person name="Van de Peer Y."/>
            <person name="Liu Z.J."/>
        </authorList>
    </citation>
    <scope>NUCLEOTIDE SEQUENCE</scope>
    <source>
        <strain evidence="3">CP</strain>
    </source>
</reference>